<gene>
    <name evidence="1" type="ORF">S03H2_69327</name>
</gene>
<comment type="caution">
    <text evidence="1">The sequence shown here is derived from an EMBL/GenBank/DDBJ whole genome shotgun (WGS) entry which is preliminary data.</text>
</comment>
<dbReference type="AlphaFoldDB" id="X1KSF3"/>
<sequence>MIDTRPKLRSREGWGGGVSNGWLPRRYDFQAVLHSSDYLYSGKGGGWGNQVTMVQVKYPLPGLTEVKQPPG</sequence>
<reference evidence="1" key="1">
    <citation type="journal article" date="2014" name="Front. Microbiol.">
        <title>High frequency of phylogenetically diverse reductive dehalogenase-homologous genes in deep subseafloor sedimentary metagenomes.</title>
        <authorList>
            <person name="Kawai M."/>
            <person name="Futagami T."/>
            <person name="Toyoda A."/>
            <person name="Takaki Y."/>
            <person name="Nishi S."/>
            <person name="Hori S."/>
            <person name="Arai W."/>
            <person name="Tsubouchi T."/>
            <person name="Morono Y."/>
            <person name="Uchiyama I."/>
            <person name="Ito T."/>
            <person name="Fujiyama A."/>
            <person name="Inagaki F."/>
            <person name="Takami H."/>
        </authorList>
    </citation>
    <scope>NUCLEOTIDE SEQUENCE</scope>
    <source>
        <strain evidence="1">Expedition CK06-06</strain>
    </source>
</reference>
<evidence type="ECO:0000313" key="1">
    <source>
        <dbReference type="EMBL" id="GAH96540.1"/>
    </source>
</evidence>
<proteinExistence type="predicted"/>
<dbReference type="EMBL" id="BARU01045782">
    <property type="protein sequence ID" value="GAH96540.1"/>
    <property type="molecule type" value="Genomic_DNA"/>
</dbReference>
<protein>
    <submittedName>
        <fullName evidence="1">Uncharacterized protein</fullName>
    </submittedName>
</protein>
<organism evidence="1">
    <name type="scientific">marine sediment metagenome</name>
    <dbReference type="NCBI Taxonomy" id="412755"/>
    <lineage>
        <taxon>unclassified sequences</taxon>
        <taxon>metagenomes</taxon>
        <taxon>ecological metagenomes</taxon>
    </lineage>
</organism>
<name>X1KSF3_9ZZZZ</name>
<accession>X1KSF3</accession>